<dbReference type="InterPro" id="IPR013694">
    <property type="entry name" value="VIT"/>
</dbReference>
<evidence type="ECO:0000259" key="2">
    <source>
        <dbReference type="PROSITE" id="PS50234"/>
    </source>
</evidence>
<dbReference type="Pfam" id="PF08487">
    <property type="entry name" value="VIT"/>
    <property type="match status" value="1"/>
</dbReference>
<dbReference type="PROSITE" id="PS51468">
    <property type="entry name" value="VIT"/>
    <property type="match status" value="1"/>
</dbReference>
<evidence type="ECO:0000313" key="4">
    <source>
        <dbReference type="EMBL" id="GIJ92537.1"/>
    </source>
</evidence>
<feature type="region of interest" description="Disordered" evidence="1">
    <location>
        <begin position="912"/>
        <end position="967"/>
    </location>
</feature>
<dbReference type="PANTHER" id="PTHR45737">
    <property type="entry name" value="VON WILLEBRAND FACTOR A DOMAIN-CONTAINING PROTEIN 5A"/>
    <property type="match status" value="1"/>
</dbReference>
<dbReference type="InterPro" id="IPR036465">
    <property type="entry name" value="vWFA_dom_sf"/>
</dbReference>
<comment type="caution">
    <text evidence="4">The sequence shown here is derived from an EMBL/GenBank/DDBJ whole genome shotgun (WGS) entry which is preliminary data.</text>
</comment>
<feature type="compositionally biased region" description="Basic residues" evidence="1">
    <location>
        <begin position="912"/>
        <end position="921"/>
    </location>
</feature>
<proteinExistence type="predicted"/>
<dbReference type="SUPFAM" id="SSF53300">
    <property type="entry name" value="vWA-like"/>
    <property type="match status" value="1"/>
</dbReference>
<protein>
    <recommendedName>
        <fullName evidence="6">von Willebrand factor type A domain protein</fullName>
    </recommendedName>
</protein>
<evidence type="ECO:0000259" key="3">
    <source>
        <dbReference type="PROSITE" id="PS51468"/>
    </source>
</evidence>
<gene>
    <name evidence="4" type="ORF">Asppvi_001815</name>
</gene>
<dbReference type="GeneID" id="67000427"/>
<reference evidence="4 5" key="1">
    <citation type="submission" date="2018-10" db="EMBL/GenBank/DDBJ databases">
        <title>Pan-genome distribution and transcriptional activeness of fungal secondary metabolism genes in Aspergillus section Fumigati.</title>
        <authorList>
            <person name="Takahashi H."/>
            <person name="Umemura M."/>
            <person name="Ninomiya A."/>
            <person name="Kusuya Y."/>
            <person name="Urayama S."/>
            <person name="Shimizu M."/>
            <person name="Watanabe A."/>
            <person name="Kamei K."/>
            <person name="Yaguchi T."/>
            <person name="Hagiwara D."/>
        </authorList>
    </citation>
    <scope>NUCLEOTIDE SEQUENCE [LARGE SCALE GENOMIC DNA]</scope>
    <source>
        <strain evidence="4 5">IFM 55266</strain>
    </source>
</reference>
<dbReference type="SMART" id="SM00327">
    <property type="entry name" value="VWA"/>
    <property type="match status" value="1"/>
</dbReference>
<dbReference type="RefSeq" id="XP_043163283.1">
    <property type="nucleotide sequence ID" value="XM_043307348.1"/>
</dbReference>
<accession>A0A9P3BJL8</accession>
<dbReference type="AlphaFoldDB" id="A0A9P3BJL8"/>
<feature type="domain" description="VIT" evidence="3">
    <location>
        <begin position="51"/>
        <end position="181"/>
    </location>
</feature>
<evidence type="ECO:0008006" key="6">
    <source>
        <dbReference type="Google" id="ProtNLM"/>
    </source>
</evidence>
<feature type="compositionally biased region" description="Basic and acidic residues" evidence="1">
    <location>
        <begin position="950"/>
        <end position="967"/>
    </location>
</feature>
<feature type="compositionally biased region" description="Polar residues" evidence="1">
    <location>
        <begin position="694"/>
        <end position="708"/>
    </location>
</feature>
<dbReference type="Pfam" id="PF13768">
    <property type="entry name" value="VWA_3"/>
    <property type="match status" value="1"/>
</dbReference>
<name>A0A9P3BJL8_9EURO</name>
<dbReference type="Proteomes" id="UP001043456">
    <property type="component" value="Unassembled WGS sequence"/>
</dbReference>
<evidence type="ECO:0000256" key="1">
    <source>
        <dbReference type="SAM" id="MobiDB-lite"/>
    </source>
</evidence>
<organism evidence="4 5">
    <name type="scientific">Aspergillus pseudoviridinutans</name>
    <dbReference type="NCBI Taxonomy" id="1517512"/>
    <lineage>
        <taxon>Eukaryota</taxon>
        <taxon>Fungi</taxon>
        <taxon>Dikarya</taxon>
        <taxon>Ascomycota</taxon>
        <taxon>Pezizomycotina</taxon>
        <taxon>Eurotiomycetes</taxon>
        <taxon>Eurotiomycetidae</taxon>
        <taxon>Eurotiales</taxon>
        <taxon>Aspergillaceae</taxon>
        <taxon>Aspergillus</taxon>
        <taxon>Aspergillus subgen. Fumigati</taxon>
    </lineage>
</organism>
<dbReference type="InterPro" id="IPR002035">
    <property type="entry name" value="VWF_A"/>
</dbReference>
<feature type="domain" description="VWFA" evidence="2">
    <location>
        <begin position="340"/>
        <end position="514"/>
    </location>
</feature>
<dbReference type="OrthoDB" id="1729737at2759"/>
<dbReference type="Gene3D" id="3.40.50.410">
    <property type="entry name" value="von Willebrand factor, type A domain"/>
    <property type="match status" value="1"/>
</dbReference>
<keyword evidence="5" id="KW-1185">Reference proteome</keyword>
<dbReference type="PROSITE" id="PS50234">
    <property type="entry name" value="VWFA"/>
    <property type="match status" value="1"/>
</dbReference>
<dbReference type="SMART" id="SM00609">
    <property type="entry name" value="VIT"/>
    <property type="match status" value="1"/>
</dbReference>
<feature type="region of interest" description="Disordered" evidence="1">
    <location>
        <begin position="817"/>
        <end position="879"/>
    </location>
</feature>
<evidence type="ECO:0000313" key="5">
    <source>
        <dbReference type="Proteomes" id="UP001043456"/>
    </source>
</evidence>
<feature type="region of interest" description="Disordered" evidence="1">
    <location>
        <begin position="694"/>
        <end position="778"/>
    </location>
</feature>
<dbReference type="PANTHER" id="PTHR45737:SF4">
    <property type="entry name" value="VON WILLEBRAND DOMAIN PROTEIN (AFU_ORTHOLOGUE AFUA_4G01160)"/>
    <property type="match status" value="1"/>
</dbReference>
<feature type="compositionally biased region" description="Low complexity" evidence="1">
    <location>
        <begin position="935"/>
        <end position="949"/>
    </location>
</feature>
<dbReference type="EMBL" id="BHVY01000010">
    <property type="protein sequence ID" value="GIJ92537.1"/>
    <property type="molecule type" value="Genomic_DNA"/>
</dbReference>
<sequence length="1101" mass="121514">MDVLDRLQSGLFFQPNVDDLTPTICQPYILPNKAQPSIYYHNYVSPSTPAASLASINGSTHEVPLPLLSVSADVDVHGRLCTTKVTQQFSNASSSTSQNVKYVFPIYDGSVVTSFRCWIGHDKLLEGAVKAKEAARADFQHAISQRKVAVLVEEMAPEVFETSVGNIPAQTTVKIEITYANLLKVDKSTGGLVLTIPTSIAPRYGDAPAGYSGNQSLLTEGLRINVQASMQAAIRKMESRSHPISVEMGAVSHKSFKNFAASAFSDMLDYCKGRATLSDRKAELHKDFVLHILCSSRESSQSQAIAASPPGQPGLSTIAVTVHPGDLFCQKVNMEDFVGEIIFMADRSGSMKSKIPSLINVMNIFLRSLPEACSFNIASFGSRVTWLWPSSMRYSQENLDVASMHVDSFQANYGGTEIYGALHSVLDHYNKRNDVPTSVILLTDGEVWNVDNVIQLVRRTASNGYSNIRFFSLGIGDQVSHRLVEGIGQQGGGYAEIVPESSMGSWQERVIQMLKAALTPSRLQCNVDLGNDFAMKTSERQIAGYTVQYPELVQAPHHIPVLSTFSHFSLYYMLERELDSLPRMIDITATTEKGEKLTAQLPIQTVAEQPAIHHLAAKALMNDYETGQSWMHSLNPTLKSTNPTGFEKVLEQEAQQVGQTWSIPSKWTSYVAIDRSTAQQHAISVHKADAIELSQLTRPRHTSTSTPLRISHRKSGSVRPRDVTRSSQSAGYEARRGPLSSSTQGGPTSFAEPARNNSSSFDRQNAHTRLLSLPPPPPRSIPLSLLGLDDSFDIPISSVYTPGANTFGAGVGIPGYDYHKQQSQTQDERYDESRSSPALQVERLRPIERSASVPKIRTPSVLTQPRSRDDEAAATFNDLDEDKDTKLHYAYPISDEDSAGAIADAPQACLRRAKRAGKRRKPSSDVNETHDDIPHSPSDSPNDTSSSDSCRARSLDRELRDHDPPRLSDLSHLETILRLQQADGKFNIVSRPCRSALKQKYKSKALENFLDSSFNGKSPATRRRLSELAVNIRLVVYINHEYAGSKALFELQVAKARRWIKRTITELLKERGDSEETLGTPPEELAESVLEEMEQLVLQQT</sequence>